<evidence type="ECO:0000313" key="7">
    <source>
        <dbReference type="Proteomes" id="UP000199034"/>
    </source>
</evidence>
<keyword evidence="3" id="KW-0804">Transcription</keyword>
<dbReference type="InterPro" id="IPR001845">
    <property type="entry name" value="HTH_ArsR_DNA-bd_dom"/>
</dbReference>
<feature type="region of interest" description="Disordered" evidence="4">
    <location>
        <begin position="110"/>
        <end position="133"/>
    </location>
</feature>
<evidence type="ECO:0000256" key="2">
    <source>
        <dbReference type="ARBA" id="ARBA00023125"/>
    </source>
</evidence>
<keyword evidence="2 6" id="KW-0238">DNA-binding</keyword>
<evidence type="ECO:0000256" key="1">
    <source>
        <dbReference type="ARBA" id="ARBA00023015"/>
    </source>
</evidence>
<keyword evidence="1" id="KW-0805">Transcription regulation</keyword>
<dbReference type="Proteomes" id="UP000199034">
    <property type="component" value="Unassembled WGS sequence"/>
</dbReference>
<proteinExistence type="predicted"/>
<evidence type="ECO:0000259" key="5">
    <source>
        <dbReference type="PROSITE" id="PS50987"/>
    </source>
</evidence>
<accession>A0A1G6YUQ2</accession>
<evidence type="ECO:0000256" key="4">
    <source>
        <dbReference type="SAM" id="MobiDB-lite"/>
    </source>
</evidence>
<dbReference type="STRING" id="1045774.SAMN05421872_112169"/>
<dbReference type="CDD" id="cd00090">
    <property type="entry name" value="HTH_ARSR"/>
    <property type="match status" value="1"/>
</dbReference>
<dbReference type="SUPFAM" id="SSF46785">
    <property type="entry name" value="Winged helix' DNA-binding domain"/>
    <property type="match status" value="1"/>
</dbReference>
<dbReference type="PANTHER" id="PTHR33154">
    <property type="entry name" value="TRANSCRIPTIONAL REGULATOR, ARSR FAMILY"/>
    <property type="match status" value="1"/>
</dbReference>
<dbReference type="PANTHER" id="PTHR33154:SF33">
    <property type="entry name" value="TRANSCRIPTIONAL REPRESSOR SDPR"/>
    <property type="match status" value="1"/>
</dbReference>
<name>A0A1G6YUQ2_9ACTN</name>
<dbReference type="AlphaFoldDB" id="A0A1G6YUQ2"/>
<dbReference type="GO" id="GO:0003700">
    <property type="term" value="F:DNA-binding transcription factor activity"/>
    <property type="evidence" value="ECO:0007669"/>
    <property type="project" value="InterPro"/>
</dbReference>
<feature type="domain" description="HTH arsR-type" evidence="5">
    <location>
        <begin position="1"/>
        <end position="95"/>
    </location>
</feature>
<evidence type="ECO:0000256" key="3">
    <source>
        <dbReference type="ARBA" id="ARBA00023163"/>
    </source>
</evidence>
<dbReference type="InterPro" id="IPR011991">
    <property type="entry name" value="ArsR-like_HTH"/>
</dbReference>
<protein>
    <submittedName>
        <fullName evidence="6">DNA-binding transcriptional regulator, ArsR family</fullName>
    </submittedName>
</protein>
<dbReference type="GO" id="GO:0003677">
    <property type="term" value="F:DNA binding"/>
    <property type="evidence" value="ECO:0007669"/>
    <property type="project" value="UniProtKB-KW"/>
</dbReference>
<dbReference type="InterPro" id="IPR036390">
    <property type="entry name" value="WH_DNA-bd_sf"/>
</dbReference>
<evidence type="ECO:0000313" key="6">
    <source>
        <dbReference type="EMBL" id="SDD94050.1"/>
    </source>
</evidence>
<dbReference type="NCBIfam" id="NF033788">
    <property type="entry name" value="HTH_metalloreg"/>
    <property type="match status" value="1"/>
</dbReference>
<feature type="compositionally biased region" description="Polar residues" evidence="4">
    <location>
        <begin position="121"/>
        <end position="133"/>
    </location>
</feature>
<dbReference type="Gene3D" id="1.10.10.10">
    <property type="entry name" value="Winged helix-like DNA-binding domain superfamily/Winged helix DNA-binding domain"/>
    <property type="match status" value="1"/>
</dbReference>
<dbReference type="SMART" id="SM00418">
    <property type="entry name" value="HTH_ARSR"/>
    <property type="match status" value="1"/>
</dbReference>
<organism evidence="6 7">
    <name type="scientific">Nocardioides lianchengensis</name>
    <dbReference type="NCBI Taxonomy" id="1045774"/>
    <lineage>
        <taxon>Bacteria</taxon>
        <taxon>Bacillati</taxon>
        <taxon>Actinomycetota</taxon>
        <taxon>Actinomycetes</taxon>
        <taxon>Propionibacteriales</taxon>
        <taxon>Nocardioidaceae</taxon>
        <taxon>Nocardioides</taxon>
    </lineage>
</organism>
<dbReference type="Pfam" id="PF12840">
    <property type="entry name" value="HTH_20"/>
    <property type="match status" value="1"/>
</dbReference>
<sequence length="133" mass="14551">MSYLSYVDVFAALADPVRRSLLARLAAGPARVVDLAASYDVSRPAVSKHLRVLSEAGLVAATERGRERHYALRPESLAPVRELLRALTPGPLTANALDALDTEVRRTVRERRANPARRPTQIATQIPTQEESA</sequence>
<dbReference type="PROSITE" id="PS50987">
    <property type="entry name" value="HTH_ARSR_2"/>
    <property type="match status" value="1"/>
</dbReference>
<dbReference type="EMBL" id="FMZM01000012">
    <property type="protein sequence ID" value="SDD94050.1"/>
    <property type="molecule type" value="Genomic_DNA"/>
</dbReference>
<reference evidence="6 7" key="1">
    <citation type="submission" date="2016-10" db="EMBL/GenBank/DDBJ databases">
        <authorList>
            <person name="de Groot N.N."/>
        </authorList>
    </citation>
    <scope>NUCLEOTIDE SEQUENCE [LARGE SCALE GENOMIC DNA]</scope>
    <source>
        <strain evidence="6 7">CGMCC 4.6858</strain>
    </source>
</reference>
<dbReference type="InterPro" id="IPR051081">
    <property type="entry name" value="HTH_MetalResp_TranReg"/>
</dbReference>
<keyword evidence="7" id="KW-1185">Reference proteome</keyword>
<gene>
    <name evidence="6" type="ORF">SAMN05421872_112169</name>
</gene>
<dbReference type="InterPro" id="IPR036388">
    <property type="entry name" value="WH-like_DNA-bd_sf"/>
</dbReference>
<dbReference type="PRINTS" id="PR00778">
    <property type="entry name" value="HTHARSR"/>
</dbReference>